<protein>
    <submittedName>
        <fullName evidence="2">Tetratricopeptide repeat domain 7A</fullName>
    </submittedName>
</protein>
<dbReference type="GO" id="GO:0046854">
    <property type="term" value="P:phosphatidylinositol phosphate biosynthetic process"/>
    <property type="evidence" value="ECO:0007669"/>
    <property type="project" value="TreeGrafter"/>
</dbReference>
<dbReference type="OMA" id="HIDRTAF"/>
<evidence type="ECO:0000313" key="2">
    <source>
        <dbReference type="Ensembl" id="ENSGMOP00000064840.1"/>
    </source>
</evidence>
<dbReference type="InterPro" id="IPR011990">
    <property type="entry name" value="TPR-like_helical_dom_sf"/>
</dbReference>
<accession>A0A8C5CPB9</accession>
<name>A0A8C5CPB9_GADMO</name>
<evidence type="ECO:0000259" key="1">
    <source>
        <dbReference type="Pfam" id="PF19440"/>
    </source>
</evidence>
<proteinExistence type="predicted"/>
<dbReference type="Proteomes" id="UP000694546">
    <property type="component" value="Chromosome 15"/>
</dbReference>
<dbReference type="InterPro" id="IPR051722">
    <property type="entry name" value="Endocytosis_PI4K-reg_protein"/>
</dbReference>
<dbReference type="Ensembl" id="ENSGMOT00000051085.1">
    <property type="protein sequence ID" value="ENSGMOP00000064840.1"/>
    <property type="gene ID" value="ENSGMOG00000029809.1"/>
</dbReference>
<gene>
    <name evidence="2" type="primary">TTC7A</name>
</gene>
<dbReference type="InterPro" id="IPR019734">
    <property type="entry name" value="TPR_rpt"/>
</dbReference>
<dbReference type="SMART" id="SM00028">
    <property type="entry name" value="TPR"/>
    <property type="match status" value="3"/>
</dbReference>
<dbReference type="Gene3D" id="1.25.40.10">
    <property type="entry name" value="Tetratricopeptide repeat domain"/>
    <property type="match status" value="3"/>
</dbReference>
<evidence type="ECO:0000313" key="3">
    <source>
        <dbReference type="Proteomes" id="UP000694546"/>
    </source>
</evidence>
<dbReference type="InterPro" id="IPR045819">
    <property type="entry name" value="TTC7_N"/>
</dbReference>
<dbReference type="AlphaFoldDB" id="A0A8C5CPB9"/>
<dbReference type="GO" id="GO:0072659">
    <property type="term" value="P:protein localization to plasma membrane"/>
    <property type="evidence" value="ECO:0007669"/>
    <property type="project" value="TreeGrafter"/>
</dbReference>
<keyword evidence="3" id="KW-1185">Reference proteome</keyword>
<dbReference type="Pfam" id="PF19440">
    <property type="entry name" value="TTC7_N"/>
    <property type="match status" value="1"/>
</dbReference>
<sequence length="411" mass="45564">TSTRHTEAVISRSPEQAEALQASLQDATSVYDLLSIGMARRGQYTMLSECLERAMKFSFNEFHLWHQLGLSLMAAGKGVVAVSVLKQCMEMRPEDPSLPLLAAKVCIGQLHWVNTDTHAHARTHTRTLKRTRKAHRLDPQDALVAMYLALQLALVRQVSAAMEPLQVALSLHGDDLHSLHLLVLLLSAQKQHRHALDTLRLALSQHPHNFNWRRFLCGPAVALQTCEDMLQLWQSRYDFNRSISAPSVVASRLDAALSEVSVSSSRIWLHAGELFMADRRLKEAHFCVAEAGTLAPNSHGVLLQRGRLAELRGQLDDAKGLYDEALAIHPTGQRVLIHMGQLLVRTGRVHLGEKVLRDAVQAHSTSHEAWSGLGEALQSRGSSQAPDCFLTALQLEATAPIRPFTVIPREL</sequence>
<feature type="domain" description="Tetratricopeptide repeat protein 7 N-terminal" evidence="1">
    <location>
        <begin position="6"/>
        <end position="51"/>
    </location>
</feature>
<reference evidence="2" key="1">
    <citation type="submission" date="2025-08" db="UniProtKB">
        <authorList>
            <consortium name="Ensembl"/>
        </authorList>
    </citation>
    <scope>IDENTIFICATION</scope>
</reference>
<reference evidence="2" key="2">
    <citation type="submission" date="2025-09" db="UniProtKB">
        <authorList>
            <consortium name="Ensembl"/>
        </authorList>
    </citation>
    <scope>IDENTIFICATION</scope>
</reference>
<dbReference type="PANTHER" id="PTHR23083:SF475">
    <property type="entry name" value="TETRATRICOPEPTIDE REPEAT PROTEIN 7A"/>
    <property type="match status" value="1"/>
</dbReference>
<dbReference type="PANTHER" id="PTHR23083">
    <property type="entry name" value="TETRATRICOPEPTIDE REPEAT PROTEIN, TPR"/>
    <property type="match status" value="1"/>
</dbReference>
<dbReference type="GO" id="GO:0005886">
    <property type="term" value="C:plasma membrane"/>
    <property type="evidence" value="ECO:0007669"/>
    <property type="project" value="TreeGrafter"/>
</dbReference>
<organism evidence="2 3">
    <name type="scientific">Gadus morhua</name>
    <name type="common">Atlantic cod</name>
    <dbReference type="NCBI Taxonomy" id="8049"/>
    <lineage>
        <taxon>Eukaryota</taxon>
        <taxon>Metazoa</taxon>
        <taxon>Chordata</taxon>
        <taxon>Craniata</taxon>
        <taxon>Vertebrata</taxon>
        <taxon>Euteleostomi</taxon>
        <taxon>Actinopterygii</taxon>
        <taxon>Neopterygii</taxon>
        <taxon>Teleostei</taxon>
        <taxon>Neoteleostei</taxon>
        <taxon>Acanthomorphata</taxon>
        <taxon>Zeiogadaria</taxon>
        <taxon>Gadariae</taxon>
        <taxon>Gadiformes</taxon>
        <taxon>Gadoidei</taxon>
        <taxon>Gadidae</taxon>
        <taxon>Gadus</taxon>
    </lineage>
</organism>
<dbReference type="SUPFAM" id="SSF48452">
    <property type="entry name" value="TPR-like"/>
    <property type="match status" value="2"/>
</dbReference>
<dbReference type="GeneTree" id="ENSGT00940000158638"/>